<keyword evidence="3" id="KW-1185">Reference proteome</keyword>
<name>A0A9P9KNB6_FUSSL</name>
<dbReference type="EMBL" id="JAGTJS010000008">
    <property type="protein sequence ID" value="KAH7260489.1"/>
    <property type="molecule type" value="Genomic_DNA"/>
</dbReference>
<protein>
    <submittedName>
        <fullName evidence="2">Uncharacterized protein</fullName>
    </submittedName>
</protein>
<evidence type="ECO:0000313" key="2">
    <source>
        <dbReference type="EMBL" id="KAH7260489.1"/>
    </source>
</evidence>
<evidence type="ECO:0000313" key="3">
    <source>
        <dbReference type="Proteomes" id="UP000736672"/>
    </source>
</evidence>
<accession>A0A9P9KNB6</accession>
<feature type="region of interest" description="Disordered" evidence="1">
    <location>
        <begin position="1"/>
        <end position="25"/>
    </location>
</feature>
<evidence type="ECO:0000256" key="1">
    <source>
        <dbReference type="SAM" id="MobiDB-lite"/>
    </source>
</evidence>
<organism evidence="2 3">
    <name type="scientific">Fusarium solani</name>
    <name type="common">Filamentous fungus</name>
    <dbReference type="NCBI Taxonomy" id="169388"/>
    <lineage>
        <taxon>Eukaryota</taxon>
        <taxon>Fungi</taxon>
        <taxon>Dikarya</taxon>
        <taxon>Ascomycota</taxon>
        <taxon>Pezizomycotina</taxon>
        <taxon>Sordariomycetes</taxon>
        <taxon>Hypocreomycetidae</taxon>
        <taxon>Hypocreales</taxon>
        <taxon>Nectriaceae</taxon>
        <taxon>Fusarium</taxon>
        <taxon>Fusarium solani species complex</taxon>
    </lineage>
</organism>
<gene>
    <name evidence="2" type="ORF">B0J15DRAFT_525270</name>
</gene>
<sequence>MEKLREEPAGLESTALAPGSSRPKASIPALCEPQHQVCSIFRELQARENCRQGMYTVPMDPWREEPGRLGYESTNAGANPEMTGKFKLEKPPSSSFPETASGVWSTNTGIANGFEGQLPGLRVHAWAPGTRRNHRWQSWASTFQGSRSTLRQTAEQVVMETAGSGYLPDAGGRKDWSDTPLICRGEPCQPFQCQYPSDNIRGWKEGEAQRSQICRRLGSISVARTAQD</sequence>
<comment type="caution">
    <text evidence="2">The sequence shown here is derived from an EMBL/GenBank/DDBJ whole genome shotgun (WGS) entry which is preliminary data.</text>
</comment>
<reference evidence="2" key="1">
    <citation type="journal article" date="2021" name="Nat. Commun.">
        <title>Genetic determinants of endophytism in the Arabidopsis root mycobiome.</title>
        <authorList>
            <person name="Mesny F."/>
            <person name="Miyauchi S."/>
            <person name="Thiergart T."/>
            <person name="Pickel B."/>
            <person name="Atanasova L."/>
            <person name="Karlsson M."/>
            <person name="Huettel B."/>
            <person name="Barry K.W."/>
            <person name="Haridas S."/>
            <person name="Chen C."/>
            <person name="Bauer D."/>
            <person name="Andreopoulos W."/>
            <person name="Pangilinan J."/>
            <person name="LaButti K."/>
            <person name="Riley R."/>
            <person name="Lipzen A."/>
            <person name="Clum A."/>
            <person name="Drula E."/>
            <person name="Henrissat B."/>
            <person name="Kohler A."/>
            <person name="Grigoriev I.V."/>
            <person name="Martin F.M."/>
            <person name="Hacquard S."/>
        </authorList>
    </citation>
    <scope>NUCLEOTIDE SEQUENCE</scope>
    <source>
        <strain evidence="2">FSSC 5 MPI-SDFR-AT-0091</strain>
    </source>
</reference>
<proteinExistence type="predicted"/>
<dbReference type="AlphaFoldDB" id="A0A9P9KNB6"/>
<dbReference type="Proteomes" id="UP000736672">
    <property type="component" value="Unassembled WGS sequence"/>
</dbReference>